<evidence type="ECO:0000256" key="1">
    <source>
        <dbReference type="SAM" id="MobiDB-lite"/>
    </source>
</evidence>
<evidence type="ECO:0000313" key="2">
    <source>
        <dbReference type="EMBL" id="ANH73975.1"/>
    </source>
</evidence>
<evidence type="ECO:0000313" key="3">
    <source>
        <dbReference type="Proteomes" id="UP000077927"/>
    </source>
</evidence>
<sequence length="54" mass="5745">MGREPASALPPRAGASQTASSGHGDIEVIKHHFFTGNAGRYGSFGDMLHVFFKV</sequence>
<proteinExistence type="predicted"/>
<feature type="region of interest" description="Disordered" evidence="1">
    <location>
        <begin position="1"/>
        <end position="22"/>
    </location>
</feature>
<gene>
    <name evidence="2" type="ORF">ACS15_3213</name>
</gene>
<reference evidence="2 3" key="1">
    <citation type="submission" date="2015-09" db="EMBL/GenBank/DDBJ databases">
        <authorList>
            <person name="Xu Y."/>
            <person name="Nagy A."/>
            <person name="Liu N.T."/>
            <person name="Nou X."/>
        </authorList>
    </citation>
    <scope>NUCLEOTIDE SEQUENCE [LARGE SCALE GENOMIC DNA]</scope>
    <source>
        <strain evidence="2 3">FC1138</strain>
    </source>
</reference>
<dbReference type="EMBL" id="CP012605">
    <property type="protein sequence ID" value="ANH73975.1"/>
    <property type="molecule type" value="Genomic_DNA"/>
</dbReference>
<dbReference type="AlphaFoldDB" id="A0AAC9BK52"/>
<organism evidence="2 3">
    <name type="scientific">Ralstonia insidiosa</name>
    <dbReference type="NCBI Taxonomy" id="190721"/>
    <lineage>
        <taxon>Bacteria</taxon>
        <taxon>Pseudomonadati</taxon>
        <taxon>Pseudomonadota</taxon>
        <taxon>Betaproteobacteria</taxon>
        <taxon>Burkholderiales</taxon>
        <taxon>Burkholderiaceae</taxon>
        <taxon>Ralstonia</taxon>
    </lineage>
</organism>
<name>A0AAC9BK52_9RALS</name>
<accession>A0AAC9BK52</accession>
<dbReference type="KEGG" id="rin:ACS15_3213"/>
<protein>
    <submittedName>
        <fullName evidence="2">Uncharacterized protein</fullName>
    </submittedName>
</protein>
<dbReference type="Proteomes" id="UP000077927">
    <property type="component" value="Chromosome 1"/>
</dbReference>